<evidence type="ECO:0000313" key="3">
    <source>
        <dbReference type="Proteomes" id="UP000507222"/>
    </source>
</evidence>
<accession>A0A6J5U3Z5</accession>
<organism evidence="1 3">
    <name type="scientific">Prunus armeniaca</name>
    <name type="common">Apricot</name>
    <name type="synonym">Armeniaca vulgaris</name>
    <dbReference type="NCBI Taxonomy" id="36596"/>
    <lineage>
        <taxon>Eukaryota</taxon>
        <taxon>Viridiplantae</taxon>
        <taxon>Streptophyta</taxon>
        <taxon>Embryophyta</taxon>
        <taxon>Tracheophyta</taxon>
        <taxon>Spermatophyta</taxon>
        <taxon>Magnoliopsida</taxon>
        <taxon>eudicotyledons</taxon>
        <taxon>Gunneridae</taxon>
        <taxon>Pentapetalae</taxon>
        <taxon>rosids</taxon>
        <taxon>fabids</taxon>
        <taxon>Rosales</taxon>
        <taxon>Rosaceae</taxon>
        <taxon>Amygdaloideae</taxon>
        <taxon>Amygdaleae</taxon>
        <taxon>Prunus</taxon>
    </lineage>
</organism>
<sequence>MPFPMKIQPIDFCMSREDATRFEAVKPMAKSRVKCPFTNVLSSSAATESASRSSISTRTASAVGQVSSSRACCAWRRWSRVSWRRATRSNWLWRQNCCNYFNGNCNDSSEDEFEAFGQIFLFLPKFSFFCPNFGTREKKQGLGCDNGGLWMKGRVIDEFLNLPLLLTENLTEFDGMTNGATQQPIE</sequence>
<name>A0A6J5U3Z5_PRUAR</name>
<reference evidence="1 3" key="2">
    <citation type="submission" date="2020-05" db="EMBL/GenBank/DDBJ databases">
        <authorList>
            <person name="Campoy J."/>
            <person name="Schneeberger K."/>
            <person name="Spophaly S."/>
        </authorList>
    </citation>
    <scope>NUCLEOTIDE SEQUENCE [LARGE SCALE GENOMIC DNA]</scope>
    <source>
        <strain evidence="1">PruArmRojPasFocal</strain>
    </source>
</reference>
<reference evidence="4" key="1">
    <citation type="journal article" date="2020" name="Genome Biol.">
        <title>Gamete binning: chromosome-level and haplotype-resolved genome assembly enabled by high-throughput single-cell sequencing of gamete genomes.</title>
        <authorList>
            <person name="Campoy J.A."/>
            <person name="Sun H."/>
            <person name="Goel M."/>
            <person name="Jiao W.-B."/>
            <person name="Folz-Donahue K."/>
            <person name="Wang N."/>
            <person name="Rubio M."/>
            <person name="Liu C."/>
            <person name="Kukat C."/>
            <person name="Ruiz D."/>
            <person name="Huettel B."/>
            <person name="Schneeberger K."/>
        </authorList>
    </citation>
    <scope>NUCLEOTIDE SEQUENCE [LARGE SCALE GENOMIC DNA]</scope>
    <source>
        <strain evidence="4">cv. Rojo Pasion</strain>
    </source>
</reference>
<dbReference type="AlphaFoldDB" id="A0A6J5U3Z5"/>
<keyword evidence="4" id="KW-1185">Reference proteome</keyword>
<dbReference type="EMBL" id="CAEKKB010000002">
    <property type="protein sequence ID" value="CAB4300726.1"/>
    <property type="molecule type" value="Genomic_DNA"/>
</dbReference>
<proteinExistence type="predicted"/>
<evidence type="ECO:0000313" key="1">
    <source>
        <dbReference type="EMBL" id="CAB4270327.1"/>
    </source>
</evidence>
<evidence type="ECO:0000313" key="2">
    <source>
        <dbReference type="EMBL" id="CAB4300726.1"/>
    </source>
</evidence>
<dbReference type="EMBL" id="CAEKDK010000002">
    <property type="protein sequence ID" value="CAB4270327.1"/>
    <property type="molecule type" value="Genomic_DNA"/>
</dbReference>
<dbReference type="Proteomes" id="UP000507245">
    <property type="component" value="Unassembled WGS sequence"/>
</dbReference>
<evidence type="ECO:0000313" key="4">
    <source>
        <dbReference type="Proteomes" id="UP000507245"/>
    </source>
</evidence>
<dbReference type="Proteomes" id="UP000507222">
    <property type="component" value="Unassembled WGS sequence"/>
</dbReference>
<gene>
    <name evidence="1" type="ORF">CURHAP_LOCUS16392</name>
    <name evidence="2" type="ORF">ORAREDHAP_LOCUS15976</name>
</gene>
<protein>
    <submittedName>
        <fullName evidence="1">Uncharacterized protein</fullName>
    </submittedName>
</protein>